<dbReference type="EMBL" id="JAUTXU010000005">
    <property type="protein sequence ID" value="KAK3724403.1"/>
    <property type="molecule type" value="Genomic_DNA"/>
</dbReference>
<evidence type="ECO:0000313" key="1">
    <source>
        <dbReference type="EMBL" id="KAK3724403.1"/>
    </source>
</evidence>
<evidence type="ECO:0000313" key="2">
    <source>
        <dbReference type="Proteomes" id="UP001281147"/>
    </source>
</evidence>
<proteinExistence type="predicted"/>
<organism evidence="1 2">
    <name type="scientific">Vermiconidia calcicola</name>
    <dbReference type="NCBI Taxonomy" id="1690605"/>
    <lineage>
        <taxon>Eukaryota</taxon>
        <taxon>Fungi</taxon>
        <taxon>Dikarya</taxon>
        <taxon>Ascomycota</taxon>
        <taxon>Pezizomycotina</taxon>
        <taxon>Dothideomycetes</taxon>
        <taxon>Dothideomycetidae</taxon>
        <taxon>Mycosphaerellales</taxon>
        <taxon>Extremaceae</taxon>
        <taxon>Vermiconidia</taxon>
    </lineage>
</organism>
<name>A0ACC3NWQ9_9PEZI</name>
<sequence>MSTSSRPSKTTELDKQIWQLAHLVNAATNELSACLSLNSLIQHAEKDHHHDTALLYHSALSHSRASLTTYVDSIEAERKRMPHNIARHTLDTTEQQAYTALIVAAWNTRNISGLISKVEAVVEEEGMGTSAGWPKGPELDALKVVLEDLVRNRHKGTNVMEVGWMQAWKVTDMELSTQKLAIAISTRTQVDDVGFAFSHVGLTQRSGRLYDTAAQRLPPDQAGSSVRLCSVGQPI</sequence>
<accession>A0ACC3NWQ9</accession>
<keyword evidence="2" id="KW-1185">Reference proteome</keyword>
<dbReference type="Proteomes" id="UP001281147">
    <property type="component" value="Unassembled WGS sequence"/>
</dbReference>
<protein>
    <submittedName>
        <fullName evidence="1">Uncharacterized protein</fullName>
    </submittedName>
</protein>
<gene>
    <name evidence="1" type="ORF">LTR37_001027</name>
</gene>
<reference evidence="1" key="1">
    <citation type="submission" date="2023-07" db="EMBL/GenBank/DDBJ databases">
        <title>Black Yeasts Isolated from many extreme environments.</title>
        <authorList>
            <person name="Coleine C."/>
            <person name="Stajich J.E."/>
            <person name="Selbmann L."/>
        </authorList>
    </citation>
    <scope>NUCLEOTIDE SEQUENCE</scope>
    <source>
        <strain evidence="1">CCFEE 5714</strain>
    </source>
</reference>
<comment type="caution">
    <text evidence="1">The sequence shown here is derived from an EMBL/GenBank/DDBJ whole genome shotgun (WGS) entry which is preliminary data.</text>
</comment>